<evidence type="ECO:0000313" key="4">
    <source>
        <dbReference type="Proteomes" id="UP001162156"/>
    </source>
</evidence>
<dbReference type="Gene3D" id="2.30.130.40">
    <property type="entry name" value="LON domain-like"/>
    <property type="match status" value="1"/>
</dbReference>
<accession>A0AAV8ZV26</accession>
<proteinExistence type="predicted"/>
<feature type="region of interest" description="Disordered" evidence="1">
    <location>
        <begin position="254"/>
        <end position="276"/>
    </location>
</feature>
<gene>
    <name evidence="3" type="ORF">NQ314_000721</name>
</gene>
<evidence type="ECO:0000256" key="1">
    <source>
        <dbReference type="SAM" id="MobiDB-lite"/>
    </source>
</evidence>
<dbReference type="AlphaFoldDB" id="A0AAV8ZV26"/>
<evidence type="ECO:0000313" key="3">
    <source>
        <dbReference type="EMBL" id="KAJ8971411.1"/>
    </source>
</evidence>
<keyword evidence="4" id="KW-1185">Reference proteome</keyword>
<protein>
    <recommendedName>
        <fullName evidence="2">Lon N-terminal domain-containing protein</fullName>
    </recommendedName>
</protein>
<name>A0AAV8ZV26_9CUCU</name>
<dbReference type="InterPro" id="IPR046336">
    <property type="entry name" value="Lon_prtase_N_sf"/>
</dbReference>
<dbReference type="SMART" id="SM00464">
    <property type="entry name" value="LON"/>
    <property type="match status" value="1"/>
</dbReference>
<dbReference type="Proteomes" id="UP001162156">
    <property type="component" value="Unassembled WGS sequence"/>
</dbReference>
<reference evidence="3" key="1">
    <citation type="journal article" date="2023" name="Insect Mol. Biol.">
        <title>Genome sequencing provides insights into the evolution of gene families encoding plant cell wall-degrading enzymes in longhorned beetles.</title>
        <authorList>
            <person name="Shin N.R."/>
            <person name="Okamura Y."/>
            <person name="Kirsch R."/>
            <person name="Pauchet Y."/>
        </authorList>
    </citation>
    <scope>NUCLEOTIDE SEQUENCE</scope>
    <source>
        <strain evidence="3">RBIC_L_NR</strain>
    </source>
</reference>
<dbReference type="EMBL" id="JANEYF010000213">
    <property type="protein sequence ID" value="KAJ8971411.1"/>
    <property type="molecule type" value="Genomic_DNA"/>
</dbReference>
<evidence type="ECO:0000259" key="2">
    <source>
        <dbReference type="PROSITE" id="PS51787"/>
    </source>
</evidence>
<dbReference type="SUPFAM" id="SSF88697">
    <property type="entry name" value="PUA domain-like"/>
    <property type="match status" value="1"/>
</dbReference>
<comment type="caution">
    <text evidence="3">The sequence shown here is derived from an EMBL/GenBank/DDBJ whole genome shotgun (WGS) entry which is preliminary data.</text>
</comment>
<sequence>MDKDMIIPDTVDILGMEPRYHLRSGYAGLQMNSDTEDKIPVFVCTNAFPGVACPLYVYEPRYRLLARRCLQSPTKRFAMASKESNCDKFVLCGTILEVKDAVSLEDGRFILTTVGVRRFKVISKGEHDGYDTAKVQYIKDSVVPAEKLPELIALHEKVHNKASKWTRSLKPKVLAEVERLIGQMPKVEKNWPSLPDGPSWTWWLMPILPLSSQLQVGFLCTTSLEKRLRAIDKMFEHMNVRMKALERNTVACSQDEDPLESCGDTERSFEMPFNDN</sequence>
<organism evidence="3 4">
    <name type="scientific">Rhamnusium bicolor</name>
    <dbReference type="NCBI Taxonomy" id="1586634"/>
    <lineage>
        <taxon>Eukaryota</taxon>
        <taxon>Metazoa</taxon>
        <taxon>Ecdysozoa</taxon>
        <taxon>Arthropoda</taxon>
        <taxon>Hexapoda</taxon>
        <taxon>Insecta</taxon>
        <taxon>Pterygota</taxon>
        <taxon>Neoptera</taxon>
        <taxon>Endopterygota</taxon>
        <taxon>Coleoptera</taxon>
        <taxon>Polyphaga</taxon>
        <taxon>Cucujiformia</taxon>
        <taxon>Chrysomeloidea</taxon>
        <taxon>Cerambycidae</taxon>
        <taxon>Lepturinae</taxon>
        <taxon>Rhagiini</taxon>
        <taxon>Rhamnusium</taxon>
    </lineage>
</organism>
<dbReference type="PANTHER" id="PTHR23327">
    <property type="entry name" value="RING FINGER PROTEIN 127"/>
    <property type="match status" value="1"/>
</dbReference>
<dbReference type="InterPro" id="IPR003111">
    <property type="entry name" value="Lon_prtase_N"/>
</dbReference>
<dbReference type="InterPro" id="IPR015947">
    <property type="entry name" value="PUA-like_sf"/>
</dbReference>
<dbReference type="Pfam" id="PF02190">
    <property type="entry name" value="LON_substr_bdg"/>
    <property type="match status" value="1"/>
</dbReference>
<dbReference type="PANTHER" id="PTHR23327:SF42">
    <property type="entry name" value="LON PEPTIDASE N-TERMINAL DOMAIN AND RING FINGER PROTEIN C14F5.10C"/>
    <property type="match status" value="1"/>
</dbReference>
<feature type="domain" description="Lon N-terminal" evidence="2">
    <location>
        <begin position="29"/>
        <end position="239"/>
    </location>
</feature>
<dbReference type="PROSITE" id="PS51787">
    <property type="entry name" value="LON_N"/>
    <property type="match status" value="1"/>
</dbReference>
<dbReference type="GO" id="GO:0061630">
    <property type="term" value="F:ubiquitin protein ligase activity"/>
    <property type="evidence" value="ECO:0007669"/>
    <property type="project" value="TreeGrafter"/>
</dbReference>